<name>A0AAD7FD05_9AGAR</name>
<dbReference type="AlphaFoldDB" id="A0AAD7FD05"/>
<dbReference type="EMBL" id="JARKIF010000029">
    <property type="protein sequence ID" value="KAJ7612997.1"/>
    <property type="molecule type" value="Genomic_DNA"/>
</dbReference>
<protein>
    <recommendedName>
        <fullName evidence="3">F-box domain-containing protein</fullName>
    </recommendedName>
</protein>
<evidence type="ECO:0000313" key="2">
    <source>
        <dbReference type="Proteomes" id="UP001221142"/>
    </source>
</evidence>
<comment type="caution">
    <text evidence="1">The sequence shown here is derived from an EMBL/GenBank/DDBJ whole genome shotgun (WGS) entry which is preliminary data.</text>
</comment>
<dbReference type="Proteomes" id="UP001221142">
    <property type="component" value="Unassembled WGS sequence"/>
</dbReference>
<evidence type="ECO:0000313" key="1">
    <source>
        <dbReference type="EMBL" id="KAJ7612997.1"/>
    </source>
</evidence>
<proteinExistence type="predicted"/>
<organism evidence="1 2">
    <name type="scientific">Roridomyces roridus</name>
    <dbReference type="NCBI Taxonomy" id="1738132"/>
    <lineage>
        <taxon>Eukaryota</taxon>
        <taxon>Fungi</taxon>
        <taxon>Dikarya</taxon>
        <taxon>Basidiomycota</taxon>
        <taxon>Agaricomycotina</taxon>
        <taxon>Agaricomycetes</taxon>
        <taxon>Agaricomycetidae</taxon>
        <taxon>Agaricales</taxon>
        <taxon>Marasmiineae</taxon>
        <taxon>Mycenaceae</taxon>
        <taxon>Roridomyces</taxon>
    </lineage>
</organism>
<gene>
    <name evidence="1" type="ORF">FB45DRAFT_1065134</name>
</gene>
<accession>A0AAD7FD05</accession>
<reference evidence="1" key="1">
    <citation type="submission" date="2023-03" db="EMBL/GenBank/DDBJ databases">
        <title>Massive genome expansion in bonnet fungi (Mycena s.s.) driven by repeated elements and novel gene families across ecological guilds.</title>
        <authorList>
            <consortium name="Lawrence Berkeley National Laboratory"/>
            <person name="Harder C.B."/>
            <person name="Miyauchi S."/>
            <person name="Viragh M."/>
            <person name="Kuo A."/>
            <person name="Thoen E."/>
            <person name="Andreopoulos B."/>
            <person name="Lu D."/>
            <person name="Skrede I."/>
            <person name="Drula E."/>
            <person name="Henrissat B."/>
            <person name="Morin E."/>
            <person name="Kohler A."/>
            <person name="Barry K."/>
            <person name="LaButti K."/>
            <person name="Morin E."/>
            <person name="Salamov A."/>
            <person name="Lipzen A."/>
            <person name="Mereny Z."/>
            <person name="Hegedus B."/>
            <person name="Baldrian P."/>
            <person name="Stursova M."/>
            <person name="Weitz H."/>
            <person name="Taylor A."/>
            <person name="Grigoriev I.V."/>
            <person name="Nagy L.G."/>
            <person name="Martin F."/>
            <person name="Kauserud H."/>
        </authorList>
    </citation>
    <scope>NUCLEOTIDE SEQUENCE</scope>
    <source>
        <strain evidence="1">9284</strain>
    </source>
</reference>
<sequence length="340" mass="38395">MLSIHKFRQRIRSLSLSRKSTRAPLLRWSNPEQRTILHGHLRNRWLLSNSLKSTLHRLTQSLWPTFANRLPPSPTLSRTRRRSSEISRSSTELLILSPMARLPFELSSQIFALTIPTPPTWAALTKLMSVCPAQFPLALKLWLARGRDLPVPVSTPHLRWDFANHELTGALEADSHRVESLEGVWSSNVSGAKPFRVLKSLTVGHESGYTDFAIEHILSLLDRAPQLVECTWLLQNDASVSFPPPERQSFHAALQHFRLEYVRGGGDFTPDILKYLMLPSLTLNAPFLVESLHPCLKRSAPPLQSLKLCTRRVLDASKGDFSFLGLAPTLTDLELRMDPS</sequence>
<evidence type="ECO:0008006" key="3">
    <source>
        <dbReference type="Google" id="ProtNLM"/>
    </source>
</evidence>
<keyword evidence="2" id="KW-1185">Reference proteome</keyword>